<organism evidence="2 3">
    <name type="scientific">Streptomyces agglomeratus</name>
    <dbReference type="NCBI Taxonomy" id="285458"/>
    <lineage>
        <taxon>Bacteria</taxon>
        <taxon>Bacillati</taxon>
        <taxon>Actinomycetota</taxon>
        <taxon>Actinomycetes</taxon>
        <taxon>Kitasatosporales</taxon>
        <taxon>Streptomycetaceae</taxon>
        <taxon>Streptomyces</taxon>
    </lineage>
</organism>
<reference evidence="2 3" key="1">
    <citation type="submission" date="2016-08" db="EMBL/GenBank/DDBJ databases">
        <title>Complete genome sequence of Streptomyces agglomeratus strain 6-3-2, a novel anti-MRSA actinomycete isolated from Wuli of Tebit, China.</title>
        <authorList>
            <person name="Chen X."/>
        </authorList>
    </citation>
    <scope>NUCLEOTIDE SEQUENCE [LARGE SCALE GENOMIC DNA]</scope>
    <source>
        <strain evidence="2 3">6-3-2</strain>
    </source>
</reference>
<dbReference type="AlphaFoldDB" id="A0A1E5NZ27"/>
<name>A0A1E5NZ27_9ACTN</name>
<dbReference type="RefSeq" id="WP_069936206.1">
    <property type="nucleotide sequence ID" value="NZ_MEHJ01000002.1"/>
</dbReference>
<dbReference type="OrthoDB" id="4251285at2"/>
<dbReference type="EMBL" id="MEHJ01000002">
    <property type="protein sequence ID" value="OEJ21576.1"/>
    <property type="molecule type" value="Genomic_DNA"/>
</dbReference>
<feature type="region of interest" description="Disordered" evidence="1">
    <location>
        <begin position="1"/>
        <end position="35"/>
    </location>
</feature>
<evidence type="ECO:0008006" key="4">
    <source>
        <dbReference type="Google" id="ProtNLM"/>
    </source>
</evidence>
<keyword evidence="3" id="KW-1185">Reference proteome</keyword>
<protein>
    <recommendedName>
        <fullName evidence="4">DUF1918 domain-containing protein</fullName>
    </recommendedName>
</protein>
<comment type="caution">
    <text evidence="2">The sequence shown here is derived from an EMBL/GenBank/DDBJ whole genome shotgun (WGS) entry which is preliminary data.</text>
</comment>
<evidence type="ECO:0000256" key="1">
    <source>
        <dbReference type="SAM" id="MobiDB-lite"/>
    </source>
</evidence>
<accession>A0A1E5NZ27</accession>
<gene>
    <name evidence="2" type="ORF">AS594_39275</name>
</gene>
<proteinExistence type="predicted"/>
<dbReference type="Proteomes" id="UP000095759">
    <property type="component" value="Unassembled WGS sequence"/>
</dbReference>
<evidence type="ECO:0000313" key="2">
    <source>
        <dbReference type="EMBL" id="OEJ21576.1"/>
    </source>
</evidence>
<evidence type="ECO:0000313" key="3">
    <source>
        <dbReference type="Proteomes" id="UP000095759"/>
    </source>
</evidence>
<sequence>MFQAGDEVRITSCEDDPRATGRTGRIVDEVPPGPLTGGRWTVNGISLFIGPALCHTHELRKTGRRRPR</sequence>
<dbReference type="STRING" id="285458.BGM19_07025"/>